<dbReference type="Gene3D" id="3.30.70.270">
    <property type="match status" value="1"/>
</dbReference>
<feature type="region of interest" description="Disordered" evidence="7">
    <location>
        <begin position="195"/>
        <end position="247"/>
    </location>
</feature>
<dbReference type="Pfam" id="PF00990">
    <property type="entry name" value="GGDEF"/>
    <property type="match status" value="1"/>
</dbReference>
<comment type="caution">
    <text evidence="6">Lacks conserved residue(s) required for the propagation of feature annotation.</text>
</comment>
<dbReference type="InterPro" id="IPR011006">
    <property type="entry name" value="CheY-like_superfamily"/>
</dbReference>
<accession>A0ABX7NZC4</accession>
<sequence>MASVLLAEPSVPVAGALRRYLEGAGHEVSSAGSAEEALRAARVRPPAVLLASGTGTLDGEALCRELRAQGLPVPVLLLYPPTEEHADERAAEAGADGCLVGPLKRANVLTCVGLLMQREEARRLSGSAPAGAVGAVPVPAHDDELRFGDETSDEASGDAFAGEEAQSRPASDAAAGDVLAGEEFLEPEELPSDAVTLREGGDDASGIAPASASAGEEGRRPEEAAQGGVATPVPLGDEGRSSQGSTSRVAFALAGSHEVMGTSPDSAVGPGAASARVSASQRASGFAITPVPGTLMTLEAEGRRVTRSDLPAVTKPEPEGRRVTRLDLPAVSPSSSSPDFEFLKRLLLMEVKRSRRYRYPIAVLLVELDRFAERATGLSPAARTAALAEALGLLVAGVRDIDVAVPFSESRFVVFLPHTPRSGALVVAERLRERVKGLRGLPGTSASVGVAVSEPPAGKAPASGAGAQVSFGSLLKDAGESLRRAQAAGGDRVEPAGGKPQPG</sequence>
<dbReference type="PANTHER" id="PTHR48111">
    <property type="entry name" value="REGULATOR OF RPOS"/>
    <property type="match status" value="1"/>
</dbReference>
<dbReference type="Proteomes" id="UP000662747">
    <property type="component" value="Chromosome"/>
</dbReference>
<evidence type="ECO:0000256" key="4">
    <source>
        <dbReference type="ARBA" id="ARBA00023125"/>
    </source>
</evidence>
<gene>
    <name evidence="10" type="ORF">JY651_04785</name>
</gene>
<dbReference type="SMART" id="SM00267">
    <property type="entry name" value="GGDEF"/>
    <property type="match status" value="1"/>
</dbReference>
<organism evidence="10 11">
    <name type="scientific">Pyxidicoccus parkwayensis</name>
    <dbReference type="NCBI Taxonomy" id="2813578"/>
    <lineage>
        <taxon>Bacteria</taxon>
        <taxon>Pseudomonadati</taxon>
        <taxon>Myxococcota</taxon>
        <taxon>Myxococcia</taxon>
        <taxon>Myxococcales</taxon>
        <taxon>Cystobacterineae</taxon>
        <taxon>Myxococcaceae</taxon>
        <taxon>Pyxidicoccus</taxon>
    </lineage>
</organism>
<dbReference type="SUPFAM" id="SSF55073">
    <property type="entry name" value="Nucleotide cyclase"/>
    <property type="match status" value="1"/>
</dbReference>
<dbReference type="RefSeq" id="WP_206725853.1">
    <property type="nucleotide sequence ID" value="NZ_CP071090.1"/>
</dbReference>
<proteinExistence type="predicted"/>
<keyword evidence="5" id="KW-0804">Transcription</keyword>
<feature type="compositionally biased region" description="Low complexity" evidence="7">
    <location>
        <begin position="125"/>
        <end position="139"/>
    </location>
</feature>
<dbReference type="InterPro" id="IPR029787">
    <property type="entry name" value="Nucleotide_cyclase"/>
</dbReference>
<dbReference type="InterPro" id="IPR039420">
    <property type="entry name" value="WalR-like"/>
</dbReference>
<evidence type="ECO:0000313" key="11">
    <source>
        <dbReference type="Proteomes" id="UP000662747"/>
    </source>
</evidence>
<protein>
    <submittedName>
        <fullName evidence="10">Diguanylate cyclase</fullName>
    </submittedName>
</protein>
<keyword evidence="3" id="KW-0805">Transcription regulation</keyword>
<dbReference type="InterPro" id="IPR043128">
    <property type="entry name" value="Rev_trsase/Diguanyl_cyclase"/>
</dbReference>
<evidence type="ECO:0000256" key="3">
    <source>
        <dbReference type="ARBA" id="ARBA00023015"/>
    </source>
</evidence>
<evidence type="ECO:0000259" key="8">
    <source>
        <dbReference type="PROSITE" id="PS50110"/>
    </source>
</evidence>
<evidence type="ECO:0000256" key="1">
    <source>
        <dbReference type="ARBA" id="ARBA00022553"/>
    </source>
</evidence>
<dbReference type="PROSITE" id="PS50887">
    <property type="entry name" value="GGDEF"/>
    <property type="match status" value="1"/>
</dbReference>
<keyword evidence="1" id="KW-0597">Phosphoprotein</keyword>
<keyword evidence="11" id="KW-1185">Reference proteome</keyword>
<feature type="region of interest" description="Disordered" evidence="7">
    <location>
        <begin position="482"/>
        <end position="503"/>
    </location>
</feature>
<dbReference type="InterPro" id="IPR001789">
    <property type="entry name" value="Sig_transdc_resp-reg_receiver"/>
</dbReference>
<evidence type="ECO:0000259" key="9">
    <source>
        <dbReference type="PROSITE" id="PS50887"/>
    </source>
</evidence>
<feature type="compositionally biased region" description="Basic and acidic residues" evidence="7">
    <location>
        <begin position="140"/>
        <end position="149"/>
    </location>
</feature>
<dbReference type="NCBIfam" id="TIGR00254">
    <property type="entry name" value="GGDEF"/>
    <property type="match status" value="1"/>
</dbReference>
<keyword evidence="2" id="KW-0902">Two-component regulatory system</keyword>
<feature type="domain" description="Response regulatory" evidence="8">
    <location>
        <begin position="3"/>
        <end position="116"/>
    </location>
</feature>
<name>A0ABX7NZC4_9BACT</name>
<dbReference type="InterPro" id="IPR000160">
    <property type="entry name" value="GGDEF_dom"/>
</dbReference>
<evidence type="ECO:0000256" key="2">
    <source>
        <dbReference type="ARBA" id="ARBA00023012"/>
    </source>
</evidence>
<feature type="domain" description="GGDEF" evidence="9">
    <location>
        <begin position="359"/>
        <end position="498"/>
    </location>
</feature>
<dbReference type="PANTHER" id="PTHR48111:SF1">
    <property type="entry name" value="TWO-COMPONENT RESPONSE REGULATOR ORR33"/>
    <property type="match status" value="1"/>
</dbReference>
<dbReference type="SUPFAM" id="SSF52172">
    <property type="entry name" value="CheY-like"/>
    <property type="match status" value="1"/>
</dbReference>
<evidence type="ECO:0000256" key="7">
    <source>
        <dbReference type="SAM" id="MobiDB-lite"/>
    </source>
</evidence>
<evidence type="ECO:0000256" key="5">
    <source>
        <dbReference type="ARBA" id="ARBA00023163"/>
    </source>
</evidence>
<dbReference type="CDD" id="cd00156">
    <property type="entry name" value="REC"/>
    <property type="match status" value="1"/>
</dbReference>
<evidence type="ECO:0000313" key="10">
    <source>
        <dbReference type="EMBL" id="QSQ24287.1"/>
    </source>
</evidence>
<feature type="compositionally biased region" description="Low complexity" evidence="7">
    <location>
        <begin position="204"/>
        <end position="215"/>
    </location>
</feature>
<dbReference type="Gene3D" id="3.40.50.2300">
    <property type="match status" value="1"/>
</dbReference>
<evidence type="ECO:0000256" key="6">
    <source>
        <dbReference type="PROSITE-ProRule" id="PRU00169"/>
    </source>
</evidence>
<dbReference type="SMART" id="SM00448">
    <property type="entry name" value="REC"/>
    <property type="match status" value="1"/>
</dbReference>
<dbReference type="PROSITE" id="PS50110">
    <property type="entry name" value="RESPONSE_REGULATORY"/>
    <property type="match status" value="1"/>
</dbReference>
<dbReference type="EMBL" id="CP071090">
    <property type="protein sequence ID" value="QSQ24287.1"/>
    <property type="molecule type" value="Genomic_DNA"/>
</dbReference>
<reference evidence="10 11" key="1">
    <citation type="submission" date="2021-02" db="EMBL/GenBank/DDBJ databases">
        <title>De Novo genome assembly of isolated myxobacteria.</title>
        <authorList>
            <person name="Stevens D.C."/>
        </authorList>
    </citation>
    <scope>NUCLEOTIDE SEQUENCE [LARGE SCALE GENOMIC DNA]</scope>
    <source>
        <strain evidence="11">SCPEA02</strain>
    </source>
</reference>
<feature type="region of interest" description="Disordered" evidence="7">
    <location>
        <begin position="125"/>
        <end position="175"/>
    </location>
</feature>
<keyword evidence="4" id="KW-0238">DNA-binding</keyword>